<comment type="caution">
    <text evidence="1">The sequence shown here is derived from an EMBL/GenBank/DDBJ whole genome shotgun (WGS) entry which is preliminary data.</text>
</comment>
<organism evidence="1 2">
    <name type="scientific">Rhodotorula paludigena</name>
    <dbReference type="NCBI Taxonomy" id="86838"/>
    <lineage>
        <taxon>Eukaryota</taxon>
        <taxon>Fungi</taxon>
        <taxon>Dikarya</taxon>
        <taxon>Basidiomycota</taxon>
        <taxon>Pucciniomycotina</taxon>
        <taxon>Microbotryomycetes</taxon>
        <taxon>Sporidiobolales</taxon>
        <taxon>Sporidiobolaceae</taxon>
        <taxon>Rhodotorula</taxon>
    </lineage>
</organism>
<dbReference type="AlphaFoldDB" id="A0AAV5GHF1"/>
<dbReference type="Proteomes" id="UP001342314">
    <property type="component" value="Unassembled WGS sequence"/>
</dbReference>
<keyword evidence="2" id="KW-1185">Reference proteome</keyword>
<proteinExistence type="predicted"/>
<reference evidence="1 2" key="1">
    <citation type="submission" date="2021-12" db="EMBL/GenBank/DDBJ databases">
        <title>High titer production of polyol ester of fatty acids by Rhodotorula paludigena BS15 towards product separation-free biomass refinery.</title>
        <authorList>
            <person name="Mano J."/>
            <person name="Ono H."/>
            <person name="Tanaka T."/>
            <person name="Naito K."/>
            <person name="Sushida H."/>
            <person name="Ike M."/>
            <person name="Tokuyasu K."/>
            <person name="Kitaoka M."/>
        </authorList>
    </citation>
    <scope>NUCLEOTIDE SEQUENCE [LARGE SCALE GENOMIC DNA]</scope>
    <source>
        <strain evidence="1 2">BS15</strain>
    </source>
</reference>
<evidence type="ECO:0000313" key="2">
    <source>
        <dbReference type="Proteomes" id="UP001342314"/>
    </source>
</evidence>
<gene>
    <name evidence="1" type="ORF">Rhopal_002863-T1</name>
</gene>
<accession>A0AAV5GHF1</accession>
<dbReference type="EMBL" id="BQKY01000005">
    <property type="protein sequence ID" value="GJN89874.1"/>
    <property type="molecule type" value="Genomic_DNA"/>
</dbReference>
<name>A0AAV5GHF1_9BASI</name>
<sequence>MIDVLAIYCLPARRADAGLEAFPLTWHVKQAIRHLMPPDFAHYAASDNSFANAHNMVSELGQSDERCRQQ</sequence>
<protein>
    <submittedName>
        <fullName evidence="1">Uncharacterized protein</fullName>
    </submittedName>
</protein>
<evidence type="ECO:0000313" key="1">
    <source>
        <dbReference type="EMBL" id="GJN89874.1"/>
    </source>
</evidence>